<dbReference type="Proteomes" id="UP000199403">
    <property type="component" value="Unassembled WGS sequence"/>
</dbReference>
<dbReference type="RefSeq" id="WP_244891149.1">
    <property type="nucleotide sequence ID" value="NZ_FNZH01000003.1"/>
</dbReference>
<feature type="compositionally biased region" description="Polar residues" evidence="1">
    <location>
        <begin position="493"/>
        <end position="512"/>
    </location>
</feature>
<name>A0A1H6Y3F8_9BACT</name>
<protein>
    <submittedName>
        <fullName evidence="2">Tetratricopeptide repeat-containing protein</fullName>
    </submittedName>
</protein>
<dbReference type="Gene3D" id="1.25.40.10">
    <property type="entry name" value="Tetratricopeptide repeat domain"/>
    <property type="match status" value="2"/>
</dbReference>
<accession>A0A1H6Y3F8</accession>
<gene>
    <name evidence="2" type="ORF">SAMN05192553_103213</name>
</gene>
<evidence type="ECO:0000256" key="1">
    <source>
        <dbReference type="SAM" id="MobiDB-lite"/>
    </source>
</evidence>
<feature type="region of interest" description="Disordered" evidence="1">
    <location>
        <begin position="492"/>
        <end position="518"/>
    </location>
</feature>
<dbReference type="InterPro" id="IPR011990">
    <property type="entry name" value="TPR-like_helical_dom_sf"/>
</dbReference>
<organism evidence="2 3">
    <name type="scientific">Cyclobacterium xiamenense</name>
    <dbReference type="NCBI Taxonomy" id="1297121"/>
    <lineage>
        <taxon>Bacteria</taxon>
        <taxon>Pseudomonadati</taxon>
        <taxon>Bacteroidota</taxon>
        <taxon>Cytophagia</taxon>
        <taxon>Cytophagales</taxon>
        <taxon>Cyclobacteriaceae</taxon>
        <taxon>Cyclobacterium</taxon>
    </lineage>
</organism>
<dbReference type="InterPro" id="IPR019734">
    <property type="entry name" value="TPR_rpt"/>
</dbReference>
<keyword evidence="3" id="KW-1185">Reference proteome</keyword>
<dbReference type="SMART" id="SM00028">
    <property type="entry name" value="TPR"/>
    <property type="match status" value="4"/>
</dbReference>
<dbReference type="STRING" id="1416801.SAMN05192553_103213"/>
<dbReference type="Pfam" id="PF13174">
    <property type="entry name" value="TPR_6"/>
    <property type="match status" value="1"/>
</dbReference>
<evidence type="ECO:0000313" key="2">
    <source>
        <dbReference type="EMBL" id="SEJ31660.1"/>
    </source>
</evidence>
<dbReference type="PROSITE" id="PS51257">
    <property type="entry name" value="PROKAR_LIPOPROTEIN"/>
    <property type="match status" value="1"/>
</dbReference>
<dbReference type="AlphaFoldDB" id="A0A1H6Y3F8"/>
<evidence type="ECO:0000313" key="3">
    <source>
        <dbReference type="Proteomes" id="UP000199403"/>
    </source>
</evidence>
<dbReference type="SUPFAM" id="SSF48452">
    <property type="entry name" value="TPR-like"/>
    <property type="match status" value="1"/>
</dbReference>
<proteinExistence type="predicted"/>
<sequence>MDHQPTRDNLYNAFISILTAFLLLSGLLACSSQKDTFTNRLYHNTTARFNAYYYAKEKIKELENKLAQEYQEDFSQVLPVFYPIDSSIIEANEELLVEAREMASKAVDWHKISKWVDPSYLLIGRVDYYQAKFDEAQNTFKYLNVNSAQDEVRHESLIRLLKSFIDLRQFEDANFVVDYLSKEPSISRENKKLLYTTLAYYYEARGETDMIVPSLFKALEFTDDKAEASRINFILGQMYQLAGLDAFAYEYYQKSLSGSPTYERTFFAQLYSQQVAELEKSKDLKRVGDYYDNLYADNKNVEFRDVILFEKGRFEKKQGNLDEAIRLYSKAAKQPGENDRQKGYIYEELSEVFLREKEDFLKTKYYLDSALAKFKETDRNYASLASRKVVFDQYAENYELLTRNDSLLRLSQLSAAEQEAYVDTYLAQEEERLIREAEEASEKKTTGIFDNLLAFGGSGGGSTSSFYWDNPAAIQRGSLEFSRTWGNRPLSDNWRSSNRGFQDNTDETSPSTAVEAEDLTETSSEASFATQLPDKSSLLSQIPNEPETRQKMLEETENAYFNLGKLLYFDLKRPETAIANLEKLIDEFPETPKKPEAYYTLYLASRDLNRNPERYAQLLNTEFPNSQFTKSVNNPEEVSGSQANFESAQNYKKAYAHYGEGEYAAARGIIRETLNRYPLSKHTDRLLLLDILVAGKLESVDQYKERLEGFLQNAQDEKLLEFAGNLLQAVSEGDASDVPEEQTAQMGAEDGSGEEAETAPSTPGDLSPYSENPSQTHIFILPMGEELAENVGNLTAELENFHTANFTNERLRTGTIALNRETKILIISPFPNAEKSLEYLDTFLNSFNNDSLPEEIKNSSFVISIENFQQLNKRKDLEEYRTFYEQAY</sequence>
<dbReference type="EMBL" id="FNZH01000003">
    <property type="protein sequence ID" value="SEJ31660.1"/>
    <property type="molecule type" value="Genomic_DNA"/>
</dbReference>
<reference evidence="3" key="1">
    <citation type="submission" date="2016-10" db="EMBL/GenBank/DDBJ databases">
        <authorList>
            <person name="Varghese N."/>
            <person name="Submissions S."/>
        </authorList>
    </citation>
    <scope>NUCLEOTIDE SEQUENCE [LARGE SCALE GENOMIC DNA]</scope>
    <source>
        <strain evidence="3">IBRC-M 10761</strain>
    </source>
</reference>
<feature type="region of interest" description="Disordered" evidence="1">
    <location>
        <begin position="732"/>
        <end position="774"/>
    </location>
</feature>